<gene>
    <name evidence="4" type="ORF">F0145_12435</name>
</gene>
<evidence type="ECO:0000259" key="3">
    <source>
        <dbReference type="PROSITE" id="PS01031"/>
    </source>
</evidence>
<comment type="caution">
    <text evidence="4">The sequence shown here is derived from an EMBL/GenBank/DDBJ whole genome shotgun (WGS) entry which is preliminary data.</text>
</comment>
<name>A0A5M6DEB4_9BACT</name>
<evidence type="ECO:0000313" key="4">
    <source>
        <dbReference type="EMBL" id="KAA5545733.1"/>
    </source>
</evidence>
<dbReference type="PROSITE" id="PS01031">
    <property type="entry name" value="SHSP"/>
    <property type="match status" value="1"/>
</dbReference>
<dbReference type="Gene3D" id="2.60.40.790">
    <property type="match status" value="1"/>
</dbReference>
<evidence type="ECO:0000256" key="2">
    <source>
        <dbReference type="RuleBase" id="RU003616"/>
    </source>
</evidence>
<evidence type="ECO:0000313" key="5">
    <source>
        <dbReference type="Proteomes" id="UP000323426"/>
    </source>
</evidence>
<dbReference type="SUPFAM" id="SSF49764">
    <property type="entry name" value="HSP20-like chaperones"/>
    <property type="match status" value="1"/>
</dbReference>
<sequence>MYIIKNKKILKSFGNQIDQLNTLTGGISMAQFKVTNKPDKMVVTVLAPSVSPDLIQVQVEYNKLMVYATLPLNEEYNTEQPSVNLPLFAQVIDIPFHVDVDQIQANYRNGKLHINLPFTEGRLNNRRSIQIEQE</sequence>
<organism evidence="4 5">
    <name type="scientific">Adhaeribacter rhizoryzae</name>
    <dbReference type="NCBI Taxonomy" id="2607907"/>
    <lineage>
        <taxon>Bacteria</taxon>
        <taxon>Pseudomonadati</taxon>
        <taxon>Bacteroidota</taxon>
        <taxon>Cytophagia</taxon>
        <taxon>Cytophagales</taxon>
        <taxon>Hymenobacteraceae</taxon>
        <taxon>Adhaeribacter</taxon>
    </lineage>
</organism>
<dbReference type="InterPro" id="IPR002068">
    <property type="entry name" value="A-crystallin/Hsp20_dom"/>
</dbReference>
<proteinExistence type="inferred from homology"/>
<dbReference type="Pfam" id="PF00011">
    <property type="entry name" value="HSP20"/>
    <property type="match status" value="1"/>
</dbReference>
<dbReference type="Proteomes" id="UP000323426">
    <property type="component" value="Unassembled WGS sequence"/>
</dbReference>
<dbReference type="EMBL" id="VWSF01000008">
    <property type="protein sequence ID" value="KAA5545733.1"/>
    <property type="molecule type" value="Genomic_DNA"/>
</dbReference>
<accession>A0A5M6DEB4</accession>
<dbReference type="CDD" id="cd06464">
    <property type="entry name" value="ACD_sHsps-like"/>
    <property type="match status" value="1"/>
</dbReference>
<dbReference type="InterPro" id="IPR008978">
    <property type="entry name" value="HSP20-like_chaperone"/>
</dbReference>
<protein>
    <submittedName>
        <fullName evidence="4">Hsp20/alpha crystallin family protein</fullName>
    </submittedName>
</protein>
<keyword evidence="5" id="KW-1185">Reference proteome</keyword>
<evidence type="ECO:0000256" key="1">
    <source>
        <dbReference type="PROSITE-ProRule" id="PRU00285"/>
    </source>
</evidence>
<reference evidence="4 5" key="1">
    <citation type="submission" date="2019-09" db="EMBL/GenBank/DDBJ databases">
        <title>Genome sequence and assembly of Adhaeribacter sp.</title>
        <authorList>
            <person name="Chhetri G."/>
        </authorList>
    </citation>
    <scope>NUCLEOTIDE SEQUENCE [LARGE SCALE GENOMIC DNA]</scope>
    <source>
        <strain evidence="4 5">DK36</strain>
    </source>
</reference>
<dbReference type="RefSeq" id="WP_150088736.1">
    <property type="nucleotide sequence ID" value="NZ_VWSF01000008.1"/>
</dbReference>
<dbReference type="AlphaFoldDB" id="A0A5M6DEB4"/>
<feature type="domain" description="SHSP" evidence="3">
    <location>
        <begin position="23"/>
        <end position="134"/>
    </location>
</feature>
<comment type="similarity">
    <text evidence="1 2">Belongs to the small heat shock protein (HSP20) family.</text>
</comment>